<dbReference type="OrthoDB" id="1667587at2759"/>
<proteinExistence type="predicted"/>
<protein>
    <submittedName>
        <fullName evidence="2">Uncharacterized protein LOC130509047</fullName>
    </submittedName>
</protein>
<evidence type="ECO:0000313" key="1">
    <source>
        <dbReference type="Proteomes" id="UP000504610"/>
    </source>
</evidence>
<dbReference type="Proteomes" id="UP000504610">
    <property type="component" value="Chromosome 3"/>
</dbReference>
<accession>A0A9W3D9U2</accession>
<reference evidence="2" key="2">
    <citation type="submission" date="2025-08" db="UniProtKB">
        <authorList>
            <consortium name="RefSeq"/>
        </authorList>
    </citation>
    <scope>IDENTIFICATION</scope>
    <source>
        <tissue evidence="2">Leaf</tissue>
    </source>
</reference>
<evidence type="ECO:0000313" key="2">
    <source>
        <dbReference type="RefSeq" id="XP_056860572.1"/>
    </source>
</evidence>
<dbReference type="AlphaFoldDB" id="A0A9W3D9U2"/>
<gene>
    <name evidence="2" type="primary">LOC130509047</name>
</gene>
<keyword evidence="1" id="KW-1185">Reference proteome</keyword>
<reference evidence="1" key="1">
    <citation type="journal article" date="2019" name="Database">
        <title>The radish genome database (RadishGD): an integrated information resource for radish genomics.</title>
        <authorList>
            <person name="Yu H.J."/>
            <person name="Baek S."/>
            <person name="Lee Y.J."/>
            <person name="Cho A."/>
            <person name="Mun J.H."/>
        </authorList>
    </citation>
    <scope>NUCLEOTIDE SEQUENCE [LARGE SCALE GENOMIC DNA]</scope>
    <source>
        <strain evidence="1">cv. WK10039</strain>
    </source>
</reference>
<dbReference type="GeneID" id="130509047"/>
<name>A0A9W3D9U2_RAPSA</name>
<sequence>MVKGSCSAAVVALLVPFLRDEKDEAELVSVSWNQDSSFVLDLKLLHQNETQANPRGLVLPFSSHKYFCSGFCFRLHLGEILVEHFGFNMVQTMHVHDASNDAWNVMWYLDNSFAVLLPKHVDSLVAGVQCSTKVFQLRMVICTVPCIRNSHNSWQHWQSQHSCYHQHGWKMQLRSCERESISRFLKTEPADLSRKFMLPTLFAKLST</sequence>
<organism evidence="1 2">
    <name type="scientific">Raphanus sativus</name>
    <name type="common">Radish</name>
    <name type="synonym">Raphanus raphanistrum var. sativus</name>
    <dbReference type="NCBI Taxonomy" id="3726"/>
    <lineage>
        <taxon>Eukaryota</taxon>
        <taxon>Viridiplantae</taxon>
        <taxon>Streptophyta</taxon>
        <taxon>Embryophyta</taxon>
        <taxon>Tracheophyta</taxon>
        <taxon>Spermatophyta</taxon>
        <taxon>Magnoliopsida</taxon>
        <taxon>eudicotyledons</taxon>
        <taxon>Gunneridae</taxon>
        <taxon>Pentapetalae</taxon>
        <taxon>rosids</taxon>
        <taxon>malvids</taxon>
        <taxon>Brassicales</taxon>
        <taxon>Brassicaceae</taxon>
        <taxon>Brassiceae</taxon>
        <taxon>Raphanus</taxon>
    </lineage>
</organism>
<dbReference type="RefSeq" id="XP_056860572.1">
    <property type="nucleotide sequence ID" value="XM_057004592.1"/>
</dbReference>
<dbReference type="KEGG" id="rsz:130509047"/>